<dbReference type="RefSeq" id="WP_344814382.1">
    <property type="nucleotide sequence ID" value="NZ_BAAAYX010000023.1"/>
</dbReference>
<dbReference type="SUPFAM" id="SSF56281">
    <property type="entry name" value="Metallo-hydrolase/oxidoreductase"/>
    <property type="match status" value="1"/>
</dbReference>
<dbReference type="Gene3D" id="3.60.15.10">
    <property type="entry name" value="Ribonuclease Z/Hydroxyacylglutathione hydrolase-like"/>
    <property type="match status" value="1"/>
</dbReference>
<dbReference type="Proteomes" id="UP001500051">
    <property type="component" value="Unassembled WGS sequence"/>
</dbReference>
<dbReference type="Pfam" id="PF00581">
    <property type="entry name" value="Rhodanese"/>
    <property type="match status" value="1"/>
</dbReference>
<dbReference type="SMART" id="SM00450">
    <property type="entry name" value="RHOD"/>
    <property type="match status" value="2"/>
</dbReference>
<accession>A0ABP7EE98</accession>
<feature type="domain" description="Rhodanese" evidence="3">
    <location>
        <begin position="376"/>
        <end position="463"/>
    </location>
</feature>
<reference evidence="5" key="1">
    <citation type="journal article" date="2019" name="Int. J. Syst. Evol. Microbiol.">
        <title>The Global Catalogue of Microorganisms (GCM) 10K type strain sequencing project: providing services to taxonomists for standard genome sequencing and annotation.</title>
        <authorList>
            <consortium name="The Broad Institute Genomics Platform"/>
            <consortium name="The Broad Institute Genome Sequencing Center for Infectious Disease"/>
            <person name="Wu L."/>
            <person name="Ma J."/>
        </authorList>
    </citation>
    <scope>NUCLEOTIDE SEQUENCE [LARGE SCALE GENOMIC DNA]</scope>
    <source>
        <strain evidence="5">JCM 16548</strain>
    </source>
</reference>
<dbReference type="InterPro" id="IPR001279">
    <property type="entry name" value="Metallo-B-lactamas"/>
</dbReference>
<organism evidence="4 5">
    <name type="scientific">Microlunatus aurantiacus</name>
    <dbReference type="NCBI Taxonomy" id="446786"/>
    <lineage>
        <taxon>Bacteria</taxon>
        <taxon>Bacillati</taxon>
        <taxon>Actinomycetota</taxon>
        <taxon>Actinomycetes</taxon>
        <taxon>Propionibacteriales</taxon>
        <taxon>Propionibacteriaceae</taxon>
        <taxon>Microlunatus</taxon>
    </lineage>
</organism>
<evidence type="ECO:0000313" key="4">
    <source>
        <dbReference type="EMBL" id="GAA3717287.1"/>
    </source>
</evidence>
<keyword evidence="5" id="KW-1185">Reference proteome</keyword>
<protein>
    <submittedName>
        <fullName evidence="4">MBL fold metallo-hydrolase</fullName>
    </submittedName>
</protein>
<dbReference type="CDD" id="cd00158">
    <property type="entry name" value="RHOD"/>
    <property type="match status" value="1"/>
</dbReference>
<dbReference type="Pfam" id="PF00753">
    <property type="entry name" value="Lactamase_B"/>
    <property type="match status" value="1"/>
</dbReference>
<dbReference type="InterPro" id="IPR036866">
    <property type="entry name" value="RibonucZ/Hydroxyglut_hydro"/>
</dbReference>
<evidence type="ECO:0000259" key="3">
    <source>
        <dbReference type="PROSITE" id="PS50206"/>
    </source>
</evidence>
<dbReference type="EMBL" id="BAAAYX010000023">
    <property type="protein sequence ID" value="GAA3717287.1"/>
    <property type="molecule type" value="Genomic_DNA"/>
</dbReference>
<feature type="region of interest" description="Disordered" evidence="2">
    <location>
        <begin position="464"/>
        <end position="503"/>
    </location>
</feature>
<dbReference type="Gene3D" id="3.40.250.10">
    <property type="entry name" value="Rhodanese-like domain"/>
    <property type="match status" value="2"/>
</dbReference>
<evidence type="ECO:0000256" key="2">
    <source>
        <dbReference type="SAM" id="MobiDB-lite"/>
    </source>
</evidence>
<dbReference type="CDD" id="cd07724">
    <property type="entry name" value="POD-like_MBL-fold"/>
    <property type="match status" value="1"/>
</dbReference>
<comment type="caution">
    <text evidence="4">The sequence shown here is derived from an EMBL/GenBank/DDBJ whole genome shotgun (WGS) entry which is preliminary data.</text>
</comment>
<dbReference type="InterPro" id="IPR036873">
    <property type="entry name" value="Rhodanese-like_dom_sf"/>
</dbReference>
<dbReference type="PANTHER" id="PTHR43084:SF1">
    <property type="entry name" value="PERSULFIDE DIOXYGENASE ETHE1, MITOCHONDRIAL"/>
    <property type="match status" value="1"/>
</dbReference>
<dbReference type="PROSITE" id="PS50206">
    <property type="entry name" value="RHODANESE_3"/>
    <property type="match status" value="2"/>
</dbReference>
<dbReference type="InterPro" id="IPR051682">
    <property type="entry name" value="Mito_Persulfide_Diox"/>
</dbReference>
<keyword evidence="1" id="KW-0479">Metal-binding</keyword>
<name>A0ABP7EE98_9ACTN</name>
<dbReference type="PANTHER" id="PTHR43084">
    <property type="entry name" value="PERSULFIDE DIOXYGENASE ETHE1"/>
    <property type="match status" value="1"/>
</dbReference>
<dbReference type="SMART" id="SM00849">
    <property type="entry name" value="Lactamase_B"/>
    <property type="match status" value="1"/>
</dbReference>
<gene>
    <name evidence="4" type="ORF">GCM10022204_41520</name>
</gene>
<evidence type="ECO:0000256" key="1">
    <source>
        <dbReference type="ARBA" id="ARBA00022723"/>
    </source>
</evidence>
<dbReference type="SUPFAM" id="SSF52821">
    <property type="entry name" value="Rhodanese/Cell cycle control phosphatase"/>
    <property type="match status" value="2"/>
</dbReference>
<dbReference type="InterPro" id="IPR044528">
    <property type="entry name" value="POD-like_MBL-fold"/>
</dbReference>
<sequence>MTSPTPSGPSQQTPTIIPIETPTLGDRSYLVHDGQVAFVVDPQRDIDRVLDLAADEDVRISHVFETHIHNDYVTGGLALAERTGAAYFVNAADEVAYDRTPISDNQEVPVGTSMVVRALATPGHTFSHLSYALTAGGEPVAVFTGGSLLYGATGRPDLLGQEHTDDLVHAQYASAHRLAAELPDATEVFPTHGFGSFCSATQSEATDSTIGAEKHNNPALTADEETYVAELLAGLDAYPAYYVHMAPANTAGPTAPDLSLPAMAQPDELRRRIEAGEWVVDLRHRTVFAAGHVPGTLNFGIDGGFATYLGWLIEWGTPLTLLGETEDQVTRAQRELVRIGIDRPAAAATGGPQDWTDRPLTSFRQATFADLDQVRHHRDVVILDVRRQPEFATARINGALNIPLHELPKRVHEVPDAAEVWVHCAGGYRASVAASFLSAANRRLVAIDDTFDNAKLTGLHLITSDDHTTADGDGTGDGSPGEGTGPDDGSGSDDTVNQIRTQS</sequence>
<dbReference type="InterPro" id="IPR001763">
    <property type="entry name" value="Rhodanese-like_dom"/>
</dbReference>
<evidence type="ECO:0000313" key="5">
    <source>
        <dbReference type="Proteomes" id="UP001500051"/>
    </source>
</evidence>
<feature type="compositionally biased region" description="Gly residues" evidence="2">
    <location>
        <begin position="473"/>
        <end position="488"/>
    </location>
</feature>
<proteinExistence type="predicted"/>
<feature type="domain" description="Rhodanese" evidence="3">
    <location>
        <begin position="273"/>
        <end position="364"/>
    </location>
</feature>